<evidence type="ECO:0000313" key="2">
    <source>
        <dbReference type="EMBL" id="KAF3101195.1"/>
    </source>
</evidence>
<name>A0A7C8NDE7_ORBOL</name>
<organism evidence="2 3">
    <name type="scientific">Orbilia oligospora</name>
    <name type="common">Nematode-trapping fungus</name>
    <name type="synonym">Arthrobotrys oligospora</name>
    <dbReference type="NCBI Taxonomy" id="2813651"/>
    <lineage>
        <taxon>Eukaryota</taxon>
        <taxon>Fungi</taxon>
        <taxon>Dikarya</taxon>
        <taxon>Ascomycota</taxon>
        <taxon>Pezizomycotina</taxon>
        <taxon>Orbiliomycetes</taxon>
        <taxon>Orbiliales</taxon>
        <taxon>Orbiliaceae</taxon>
        <taxon>Orbilia</taxon>
    </lineage>
</organism>
<evidence type="ECO:0000313" key="3">
    <source>
        <dbReference type="Proteomes" id="UP000475325"/>
    </source>
</evidence>
<proteinExistence type="predicted"/>
<dbReference type="Proteomes" id="UP000475325">
    <property type="component" value="Unassembled WGS sequence"/>
</dbReference>
<sequence>MQLRKFTVSTLAFWLLMHFLELGTKLGEAQIKFSRSSEMCAGLCVLCGRNGFIFSCGEKFAAGATMHMWSLDWGSHPRTSIHPSIHLNPNRIEILFKSYYPTFACPEVDTILYAYDSSRALLVENEV</sequence>
<accession>A0A7C8NDE7</accession>
<keyword evidence="1" id="KW-0732">Signal</keyword>
<reference evidence="2 3" key="1">
    <citation type="submission" date="2019-06" db="EMBL/GenBank/DDBJ databases">
        <authorList>
            <person name="Palmer J.M."/>
        </authorList>
    </citation>
    <scope>NUCLEOTIDE SEQUENCE [LARGE SCALE GENOMIC DNA]</scope>
    <source>
        <strain evidence="2 3">TWF102</strain>
    </source>
</reference>
<feature type="signal peptide" evidence="1">
    <location>
        <begin position="1"/>
        <end position="29"/>
    </location>
</feature>
<dbReference type="AlphaFoldDB" id="A0A7C8NDE7"/>
<gene>
    <name evidence="2" type="ORF">TWF102_004995</name>
</gene>
<feature type="chain" id="PRO_5028870131" evidence="1">
    <location>
        <begin position="30"/>
        <end position="127"/>
    </location>
</feature>
<dbReference type="EMBL" id="WIQW01000024">
    <property type="protein sequence ID" value="KAF3101195.1"/>
    <property type="molecule type" value="Genomic_DNA"/>
</dbReference>
<evidence type="ECO:0000256" key="1">
    <source>
        <dbReference type="SAM" id="SignalP"/>
    </source>
</evidence>
<protein>
    <submittedName>
        <fullName evidence="2">Uncharacterized protein</fullName>
    </submittedName>
</protein>
<comment type="caution">
    <text evidence="2">The sequence shown here is derived from an EMBL/GenBank/DDBJ whole genome shotgun (WGS) entry which is preliminary data.</text>
</comment>